<evidence type="ECO:0000313" key="2">
    <source>
        <dbReference type="Proteomes" id="UP001165065"/>
    </source>
</evidence>
<dbReference type="OrthoDB" id="44190at2759"/>
<comment type="caution">
    <text evidence="1">The sequence shown here is derived from an EMBL/GenBank/DDBJ whole genome shotgun (WGS) entry which is preliminary data.</text>
</comment>
<organism evidence="1 2">
    <name type="scientific">Triparma columacea</name>
    <dbReference type="NCBI Taxonomy" id="722753"/>
    <lineage>
        <taxon>Eukaryota</taxon>
        <taxon>Sar</taxon>
        <taxon>Stramenopiles</taxon>
        <taxon>Ochrophyta</taxon>
        <taxon>Bolidophyceae</taxon>
        <taxon>Parmales</taxon>
        <taxon>Triparmaceae</taxon>
        <taxon>Triparma</taxon>
    </lineage>
</organism>
<dbReference type="PANTHER" id="PTHR35690:SF1">
    <property type="entry name" value="OS01G0363500 PROTEIN"/>
    <property type="match status" value="1"/>
</dbReference>
<evidence type="ECO:0000313" key="1">
    <source>
        <dbReference type="EMBL" id="GMI36732.1"/>
    </source>
</evidence>
<name>A0A9W7G7S8_9STRA</name>
<dbReference type="AlphaFoldDB" id="A0A9W7G7S8"/>
<protein>
    <submittedName>
        <fullName evidence="1">Uncharacterized protein</fullName>
    </submittedName>
</protein>
<sequence length="149" mass="16308">MRSINRSDTSSKTAASKLQETLTGSWQLVYTTGTVDTQKVTSTKGSYFPIKAVQEFDCSTLEIKNGVYVGDFCALQFSGDFEIKDAGKGSSCKVVFDFDSLRLFNAFSLGIGGGEKEEKDKPFFSWIVCDDKIATARGRGGGLALWKRI</sequence>
<dbReference type="PANTHER" id="PTHR35690">
    <property type="entry name" value="OS01G0363500 PROTEIN"/>
    <property type="match status" value="1"/>
</dbReference>
<accession>A0A9W7G7S8</accession>
<dbReference type="Proteomes" id="UP001165065">
    <property type="component" value="Unassembled WGS sequence"/>
</dbReference>
<keyword evidence="2" id="KW-1185">Reference proteome</keyword>
<gene>
    <name evidence="1" type="ORF">TrCOL_g6270</name>
</gene>
<proteinExistence type="predicted"/>
<dbReference type="EMBL" id="BRYA01000068">
    <property type="protein sequence ID" value="GMI36732.1"/>
    <property type="molecule type" value="Genomic_DNA"/>
</dbReference>
<reference evidence="2" key="1">
    <citation type="journal article" date="2023" name="Commun. Biol.">
        <title>Genome analysis of Parmales, the sister group of diatoms, reveals the evolutionary specialization of diatoms from phago-mixotrophs to photoautotrophs.</title>
        <authorList>
            <person name="Ban H."/>
            <person name="Sato S."/>
            <person name="Yoshikawa S."/>
            <person name="Yamada K."/>
            <person name="Nakamura Y."/>
            <person name="Ichinomiya M."/>
            <person name="Sato N."/>
            <person name="Blanc-Mathieu R."/>
            <person name="Endo H."/>
            <person name="Kuwata A."/>
            <person name="Ogata H."/>
        </authorList>
    </citation>
    <scope>NUCLEOTIDE SEQUENCE [LARGE SCALE GENOMIC DNA]</scope>
</reference>